<evidence type="ECO:0000256" key="3">
    <source>
        <dbReference type="ARBA" id="ARBA00023157"/>
    </source>
</evidence>
<name>A0A0K8QPA8_9GAMM</name>
<dbReference type="InterPro" id="IPR036249">
    <property type="entry name" value="Thioredoxin-like_sf"/>
</dbReference>
<evidence type="ECO:0000313" key="8">
    <source>
        <dbReference type="EMBL" id="GAP66713.1"/>
    </source>
</evidence>
<accession>A0A0K8QPA8</accession>
<comment type="subcellular location">
    <subcellularLocation>
        <location evidence="1">Cell envelope</location>
    </subcellularLocation>
</comment>
<dbReference type="GO" id="GO:0016491">
    <property type="term" value="F:oxidoreductase activity"/>
    <property type="evidence" value="ECO:0007669"/>
    <property type="project" value="InterPro"/>
</dbReference>
<keyword evidence="2" id="KW-0201">Cytochrome c-type biogenesis</keyword>
<dbReference type="Proteomes" id="UP000253740">
    <property type="component" value="Unassembled WGS sequence"/>
</dbReference>
<dbReference type="EMBL" id="DF970228">
    <property type="protein sequence ID" value="GAP66713.1"/>
    <property type="molecule type" value="Genomic_DNA"/>
</dbReference>
<evidence type="ECO:0000313" key="9">
    <source>
        <dbReference type="Proteomes" id="UP000253740"/>
    </source>
</evidence>
<dbReference type="InterPro" id="IPR000866">
    <property type="entry name" value="AhpC/TSA"/>
</dbReference>
<keyword evidence="4" id="KW-0676">Redox-active center</keyword>
<feature type="signal peptide" evidence="5">
    <location>
        <begin position="1"/>
        <end position="19"/>
    </location>
</feature>
<dbReference type="GO" id="GO:0016209">
    <property type="term" value="F:antioxidant activity"/>
    <property type="evidence" value="ECO:0007669"/>
    <property type="project" value="InterPro"/>
</dbReference>
<dbReference type="GO" id="GO:0016853">
    <property type="term" value="F:isomerase activity"/>
    <property type="evidence" value="ECO:0007669"/>
    <property type="project" value="UniProtKB-KW"/>
</dbReference>
<gene>
    <name evidence="7" type="ORF">MBSD_0082</name>
    <name evidence="8" type="ORF">MBSD_n2028</name>
</gene>
<keyword evidence="3" id="KW-1015">Disulfide bond</keyword>
<dbReference type="STRING" id="1475481.GCA_000953855_02070"/>
<proteinExistence type="predicted"/>
<evidence type="ECO:0000256" key="5">
    <source>
        <dbReference type="SAM" id="SignalP"/>
    </source>
</evidence>
<feature type="chain" id="PRO_5007414624" evidence="5">
    <location>
        <begin position="20"/>
        <end position="160"/>
    </location>
</feature>
<dbReference type="InterPro" id="IPR050553">
    <property type="entry name" value="Thioredoxin_ResA/DsbE_sf"/>
</dbReference>
<feature type="domain" description="Thioredoxin" evidence="6">
    <location>
        <begin position="19"/>
        <end position="157"/>
    </location>
</feature>
<keyword evidence="5" id="KW-0732">Signal</keyword>
<evidence type="ECO:0000256" key="4">
    <source>
        <dbReference type="ARBA" id="ARBA00023284"/>
    </source>
</evidence>
<dbReference type="GO" id="GO:0030313">
    <property type="term" value="C:cell envelope"/>
    <property type="evidence" value="ECO:0007669"/>
    <property type="project" value="UniProtKB-SubCell"/>
</dbReference>
<dbReference type="OrthoDB" id="9796554at2"/>
<dbReference type="RefSeq" id="WP_062537302.1">
    <property type="nucleotide sequence ID" value="NZ_DF970228.1"/>
</dbReference>
<dbReference type="Pfam" id="PF00578">
    <property type="entry name" value="AhpC-TSA"/>
    <property type="match status" value="1"/>
</dbReference>
<dbReference type="HOGENOM" id="CLU_042529_11_1_6"/>
<organism evidence="8">
    <name type="scientific">Mizugakiibacter sediminis</name>
    <dbReference type="NCBI Taxonomy" id="1475481"/>
    <lineage>
        <taxon>Bacteria</taxon>
        <taxon>Pseudomonadati</taxon>
        <taxon>Pseudomonadota</taxon>
        <taxon>Gammaproteobacteria</taxon>
        <taxon>Lysobacterales</taxon>
        <taxon>Rhodanobacteraceae</taxon>
        <taxon>Mizugakiibacter</taxon>
    </lineage>
</organism>
<dbReference type="EMBL" id="DF952378">
    <property type="protein sequence ID" value="GAN43578.1"/>
    <property type="molecule type" value="Genomic_DNA"/>
</dbReference>
<evidence type="ECO:0000259" key="6">
    <source>
        <dbReference type="PROSITE" id="PS51352"/>
    </source>
</evidence>
<keyword evidence="8" id="KW-0413">Isomerase</keyword>
<dbReference type="PANTHER" id="PTHR42852">
    <property type="entry name" value="THIOL:DISULFIDE INTERCHANGE PROTEIN DSBE"/>
    <property type="match status" value="1"/>
</dbReference>
<evidence type="ECO:0000313" key="7">
    <source>
        <dbReference type="EMBL" id="GAN43578.1"/>
    </source>
</evidence>
<dbReference type="SUPFAM" id="SSF52833">
    <property type="entry name" value="Thioredoxin-like"/>
    <property type="match status" value="1"/>
</dbReference>
<evidence type="ECO:0000256" key="1">
    <source>
        <dbReference type="ARBA" id="ARBA00004196"/>
    </source>
</evidence>
<protein>
    <submittedName>
        <fullName evidence="7 8">Thioredoxin</fullName>
    </submittedName>
</protein>
<keyword evidence="9" id="KW-1185">Reference proteome</keyword>
<evidence type="ECO:0000256" key="2">
    <source>
        <dbReference type="ARBA" id="ARBA00022748"/>
    </source>
</evidence>
<dbReference type="CDD" id="cd02966">
    <property type="entry name" value="TlpA_like_family"/>
    <property type="match status" value="1"/>
</dbReference>
<dbReference type="GO" id="GO:0017004">
    <property type="term" value="P:cytochrome complex assembly"/>
    <property type="evidence" value="ECO:0007669"/>
    <property type="project" value="UniProtKB-KW"/>
</dbReference>
<dbReference type="PANTHER" id="PTHR42852:SF6">
    <property type="entry name" value="THIOL:DISULFIDE INTERCHANGE PROTEIN DSBE"/>
    <property type="match status" value="1"/>
</dbReference>
<dbReference type="Gene3D" id="3.40.30.10">
    <property type="entry name" value="Glutaredoxin"/>
    <property type="match status" value="1"/>
</dbReference>
<sequence length="160" mass="17181">MKRIAILFALVLLPSALFAAGAPARPEFSITTTDGKTFDLAAQRGKWVIVNFWATWCSPCLKEMPDISAFVAGRKDVAAIGLAYDEIDAKELAAFLKKHPVDYPIAKVDVYDPPKAFETPRGLPTTYLIAPDGTIAHHFVGPVTALDLDKAIAAAKARGG</sequence>
<dbReference type="AlphaFoldDB" id="A0A0K8QPA8"/>
<reference evidence="8" key="2">
    <citation type="submission" date="2015-08" db="EMBL/GenBank/DDBJ databases">
        <title>Complete DNA Sequence of Pseudomonas syringae pv. actinidiae, the Causal Agent of Kiwifruit Canker Disease.</title>
        <authorList>
            <person name="Rikkerink E.H.A."/>
            <person name="Fineran P.C."/>
        </authorList>
    </citation>
    <scope>NUCLEOTIDE SEQUENCE</scope>
    <source>
        <strain evidence="8">SkMP5</strain>
    </source>
</reference>
<dbReference type="PROSITE" id="PS51352">
    <property type="entry name" value="THIOREDOXIN_2"/>
    <property type="match status" value="1"/>
</dbReference>
<dbReference type="InterPro" id="IPR013766">
    <property type="entry name" value="Thioredoxin_domain"/>
</dbReference>
<reference evidence="7" key="1">
    <citation type="submission" date="2015-03" db="EMBL/GenBank/DDBJ databases">
        <title>Draft genome sequence of Mizugakiibacter sediminis skMP5.</title>
        <authorList>
            <person name="Watanabe T."/>
            <person name="Kojima H."/>
            <person name="Fukui M."/>
        </authorList>
    </citation>
    <scope>NUCLEOTIDE SEQUENCE</scope>
    <source>
        <strain evidence="7">SkMP5</strain>
    </source>
</reference>